<gene>
    <name evidence="1" type="ORF">ABGB03_05160</name>
</gene>
<evidence type="ECO:0000313" key="1">
    <source>
        <dbReference type="EMBL" id="XBG62293.1"/>
    </source>
</evidence>
<organism evidence="1">
    <name type="scientific">Pontimicrobium sp. SW4</name>
    <dbReference type="NCBI Taxonomy" id="3153519"/>
    <lineage>
        <taxon>Bacteria</taxon>
        <taxon>Pseudomonadati</taxon>
        <taxon>Bacteroidota</taxon>
        <taxon>Flavobacteriia</taxon>
        <taxon>Flavobacteriales</taxon>
        <taxon>Flavobacteriaceae</taxon>
        <taxon>Pontimicrobium</taxon>
    </lineage>
</organism>
<dbReference type="EMBL" id="CP157199">
    <property type="protein sequence ID" value="XBG62293.1"/>
    <property type="molecule type" value="Genomic_DNA"/>
</dbReference>
<accession>A0AAU7BW30</accession>
<dbReference type="RefSeq" id="WP_347925416.1">
    <property type="nucleotide sequence ID" value="NZ_CP157199.1"/>
</dbReference>
<reference evidence="1" key="1">
    <citation type="submission" date="2024-05" db="EMBL/GenBank/DDBJ databases">
        <title>Pontimicrobium maritimus sp. nov., isolated form sea water.</title>
        <authorList>
            <person name="Muhammad N."/>
            <person name="Vuong T.Q."/>
            <person name="Han H.L."/>
            <person name="Kim S.-G."/>
        </authorList>
    </citation>
    <scope>NUCLEOTIDE SEQUENCE</scope>
    <source>
        <strain evidence="1">SW4</strain>
    </source>
</reference>
<dbReference type="AlphaFoldDB" id="A0AAU7BW30"/>
<proteinExistence type="predicted"/>
<protein>
    <recommendedName>
        <fullName evidence="2">Porin</fullName>
    </recommendedName>
</protein>
<name>A0AAU7BW30_9FLAO</name>
<evidence type="ECO:0008006" key="2">
    <source>
        <dbReference type="Google" id="ProtNLM"/>
    </source>
</evidence>
<sequence length="399" mass="46315">MKSILQFIIIVFCSFSIIAQETKEKQVVDDFELEIEGEYRLFYDDASFDKQKNHFPSLAIRPKYTLEWNKGYENITIEGFYRLDVDSERTHWDIRELYYQKVKNNWELSIGLKKIYWGVTESNHLVDIINQTDAVESFDGEQKLGQPMIQYSLNTTIGTFDLFYLLYHRERLFPGNKGRFRFPIVIDKDQVSYESSAKEWNQDVAFRWSHFFGAFDVGLTHFYGNGREPLFMFDSFGNINAFYPVINQTGLDMQITNGAFLWKLESIYRSSKTQDFFALAAGLEYTFSNIDGNGLDIGILGEYLYDERDELALTALQNDIFFGSRIAFNDIQDTSILVGGIADLESSSKIFSVEASRRFGSSLKAELEARVFNNIDSSELQLSNFKNDGFLRFTIIKYF</sequence>